<comment type="similarity">
    <text evidence="1">Belongs to the NAD(P)-dependent epimerase/dehydratase family.</text>
</comment>
<dbReference type="Gene3D" id="3.40.50.720">
    <property type="entry name" value="NAD(P)-binding Rossmann-like Domain"/>
    <property type="match status" value="1"/>
</dbReference>
<keyword evidence="3" id="KW-0413">Isomerase</keyword>
<dbReference type="Pfam" id="PF01370">
    <property type="entry name" value="Epimerase"/>
    <property type="match status" value="2"/>
</dbReference>
<dbReference type="PANTHER" id="PTHR43000">
    <property type="entry name" value="DTDP-D-GLUCOSE 4,6-DEHYDRATASE-RELATED"/>
    <property type="match status" value="1"/>
</dbReference>
<name>A0A0W8FGU4_9ZZZZ</name>
<dbReference type="AlphaFoldDB" id="A0A0W8FGU4"/>
<feature type="domain" description="NAD-dependent epimerase/dehydratase" evidence="2">
    <location>
        <begin position="11"/>
        <end position="139"/>
    </location>
</feature>
<evidence type="ECO:0000256" key="1">
    <source>
        <dbReference type="ARBA" id="ARBA00007637"/>
    </source>
</evidence>
<gene>
    <name evidence="3" type="ORF">ASZ90_010757</name>
</gene>
<proteinExistence type="inferred from homology"/>
<dbReference type="EMBL" id="LNQE01001279">
    <property type="protein sequence ID" value="KUG19523.1"/>
    <property type="molecule type" value="Genomic_DNA"/>
</dbReference>
<accession>A0A0W8FGU4</accession>
<evidence type="ECO:0000313" key="3">
    <source>
        <dbReference type="EMBL" id="KUG19523.1"/>
    </source>
</evidence>
<dbReference type="EC" id="5.1.3.2" evidence="3"/>
<dbReference type="GO" id="GO:0003978">
    <property type="term" value="F:UDP-glucose 4-epimerase activity"/>
    <property type="evidence" value="ECO:0007669"/>
    <property type="project" value="UniProtKB-EC"/>
</dbReference>
<dbReference type="InterPro" id="IPR036291">
    <property type="entry name" value="NAD(P)-bd_dom_sf"/>
</dbReference>
<feature type="domain" description="NAD-dependent epimerase/dehydratase" evidence="2">
    <location>
        <begin position="179"/>
        <end position="286"/>
    </location>
</feature>
<protein>
    <submittedName>
        <fullName evidence="3">Udp-glucose 4-epimerase</fullName>
        <ecNumber evidence="3">5.1.3.2</ecNumber>
    </submittedName>
</protein>
<organism evidence="3">
    <name type="scientific">hydrocarbon metagenome</name>
    <dbReference type="NCBI Taxonomy" id="938273"/>
    <lineage>
        <taxon>unclassified sequences</taxon>
        <taxon>metagenomes</taxon>
        <taxon>ecological metagenomes</taxon>
    </lineage>
</organism>
<evidence type="ECO:0000259" key="2">
    <source>
        <dbReference type="Pfam" id="PF01370"/>
    </source>
</evidence>
<reference evidence="3" key="1">
    <citation type="journal article" date="2015" name="Proc. Natl. Acad. Sci. U.S.A.">
        <title>Networks of energetic and metabolic interactions define dynamics in microbial communities.</title>
        <authorList>
            <person name="Embree M."/>
            <person name="Liu J.K."/>
            <person name="Al-Bassam M.M."/>
            <person name="Zengler K."/>
        </authorList>
    </citation>
    <scope>NUCLEOTIDE SEQUENCE</scope>
</reference>
<dbReference type="InterPro" id="IPR001509">
    <property type="entry name" value="Epimerase_deHydtase"/>
</dbReference>
<dbReference type="SUPFAM" id="SSF51735">
    <property type="entry name" value="NAD(P)-binding Rossmann-fold domains"/>
    <property type="match status" value="1"/>
</dbReference>
<comment type="caution">
    <text evidence="3">The sequence shown here is derived from an EMBL/GenBank/DDBJ whole genome shotgun (WGS) entry which is preliminary data.</text>
</comment>
<sequence>MQRRNDAHTNILITGGSGFIGSHLADELLKHGYAVRVLDNLSPRVHGPERKRPDYLDPRVDLIVGDIRDPHAVQDALDGIDAVFHMAASVSMRQSMYEIEKYTSTNNLGTAVLLESLIRQPVERLIVASSSSIYGEGLYTSFDGTEYQDIERTREQLISGDWEARNPRGEVLMPLPTPETKRIMPRSIYALSKFDQEQMSLMIGSAYGISTVALRLFNVFGPRQGFSNPYSGMLAIYASRLLQGKPPQIPEDGLQQRDFVSVHDAVRGLRLALEVPDAAGRIINIGSGRAHSLRTAAEYLALITGRAEIRPEITSASRMGEIRHFLCDISLAREVLGYEPQVSFGDGLLELVAWIEEKMAADRKSVAGRKDLAATGLPI</sequence>